<gene>
    <name evidence="1" type="ORF">THAOC_05634</name>
</gene>
<organism evidence="1 2">
    <name type="scientific">Thalassiosira oceanica</name>
    <name type="common">Marine diatom</name>
    <dbReference type="NCBI Taxonomy" id="159749"/>
    <lineage>
        <taxon>Eukaryota</taxon>
        <taxon>Sar</taxon>
        <taxon>Stramenopiles</taxon>
        <taxon>Ochrophyta</taxon>
        <taxon>Bacillariophyta</taxon>
        <taxon>Coscinodiscophyceae</taxon>
        <taxon>Thalassiosirophycidae</taxon>
        <taxon>Thalassiosirales</taxon>
        <taxon>Thalassiosiraceae</taxon>
        <taxon>Thalassiosira</taxon>
    </lineage>
</organism>
<accession>K0TMM1</accession>
<proteinExistence type="predicted"/>
<dbReference type="EMBL" id="AGNL01005287">
    <property type="protein sequence ID" value="EJK72797.1"/>
    <property type="molecule type" value="Genomic_DNA"/>
</dbReference>
<sequence>TLWLPSLSLLAHAEIRQALLPDLSCHSIWGVIAPHPESGHRLYVPVFVVEKRHLTEIHPGLPIQRFEMLRLIAVADLDQVPVEAFLERFSIGGNEPLHALVGPAGLIRPRRYSDPQVVIVLHSIYFRKAVRRAVEHADWRTSLVGNNLVFEDGLGSAGRSPGSPPAFAFRFAHEVI</sequence>
<protein>
    <submittedName>
        <fullName evidence="1">Uncharacterized protein</fullName>
    </submittedName>
</protein>
<reference evidence="1 2" key="1">
    <citation type="journal article" date="2012" name="Genome Biol.">
        <title>Genome and low-iron response of an oceanic diatom adapted to chronic iron limitation.</title>
        <authorList>
            <person name="Lommer M."/>
            <person name="Specht M."/>
            <person name="Roy A.S."/>
            <person name="Kraemer L."/>
            <person name="Andreson R."/>
            <person name="Gutowska M.A."/>
            <person name="Wolf J."/>
            <person name="Bergner S.V."/>
            <person name="Schilhabel M.B."/>
            <person name="Klostermeier U.C."/>
            <person name="Beiko R.G."/>
            <person name="Rosenstiel P."/>
            <person name="Hippler M."/>
            <person name="Laroche J."/>
        </authorList>
    </citation>
    <scope>NUCLEOTIDE SEQUENCE [LARGE SCALE GENOMIC DNA]</scope>
    <source>
        <strain evidence="1 2">CCMP1005</strain>
    </source>
</reference>
<comment type="caution">
    <text evidence="1">The sequence shown here is derived from an EMBL/GenBank/DDBJ whole genome shotgun (WGS) entry which is preliminary data.</text>
</comment>
<evidence type="ECO:0000313" key="2">
    <source>
        <dbReference type="Proteomes" id="UP000266841"/>
    </source>
</evidence>
<name>K0TMM1_THAOC</name>
<dbReference type="Proteomes" id="UP000266841">
    <property type="component" value="Unassembled WGS sequence"/>
</dbReference>
<evidence type="ECO:0000313" key="1">
    <source>
        <dbReference type="EMBL" id="EJK72797.1"/>
    </source>
</evidence>
<keyword evidence="2" id="KW-1185">Reference proteome</keyword>
<feature type="non-terminal residue" evidence="1">
    <location>
        <position position="1"/>
    </location>
</feature>
<dbReference type="AlphaFoldDB" id="K0TMM1"/>